<dbReference type="Gene3D" id="3.40.960.10">
    <property type="entry name" value="VSR Endonuclease"/>
    <property type="match status" value="1"/>
</dbReference>
<keyword evidence="1" id="KW-0540">Nuclease</keyword>
<dbReference type="SUPFAM" id="SSF52980">
    <property type="entry name" value="Restriction endonuclease-like"/>
    <property type="match status" value="1"/>
</dbReference>
<reference evidence="1 2" key="1">
    <citation type="submission" date="2024-07" db="EMBL/GenBank/DDBJ databases">
        <authorList>
            <person name="Thanompreechachai J."/>
            <person name="Duangmal K."/>
        </authorList>
    </citation>
    <scope>NUCLEOTIDE SEQUENCE [LARGE SCALE GENOMIC DNA]</scope>
    <source>
        <strain evidence="1 2">LSe6-4</strain>
    </source>
</reference>
<dbReference type="Proteomes" id="UP001565927">
    <property type="component" value="Unassembled WGS sequence"/>
</dbReference>
<name>A0ABV4H2X7_9ACTN</name>
<dbReference type="RefSeq" id="WP_370442149.1">
    <property type="nucleotide sequence ID" value="NZ_JBGFTU010000016.1"/>
</dbReference>
<sequence>MRRHDRDVILPEVFLGRDAVRDGLFSEKQLRGPSVQRVLRGVYTVRGRPLTHVLRSRAAALLLPPGGVVTGRSQATLLGVELRRWEDEVEVLVPAPAGARWTAVQGIALRRARTVDPGAPRDGVPVATAERMAFDATTRMPLAEAVANLDALVRGGAVALPALRRWLDEVHGPHVVAARKAAELCDPRAESRQESVVRVVLHGAGLPVVPGVVVRDRSGGFVARLDLALEEFRVAVEYDGEWHALRQQLTKDRRRLAALRDAGWEVVHVTAPMLSDPQAFVDTVRRAVARQKLAYWAA</sequence>
<dbReference type="EMBL" id="JBGFTU010000016">
    <property type="protein sequence ID" value="MEZ0165925.1"/>
    <property type="molecule type" value="Genomic_DNA"/>
</dbReference>
<accession>A0ABV4H2X7</accession>
<evidence type="ECO:0000313" key="1">
    <source>
        <dbReference type="EMBL" id="MEZ0165925.1"/>
    </source>
</evidence>
<evidence type="ECO:0000313" key="2">
    <source>
        <dbReference type="Proteomes" id="UP001565927"/>
    </source>
</evidence>
<dbReference type="InterPro" id="IPR011335">
    <property type="entry name" value="Restrct_endonuc-II-like"/>
</dbReference>
<dbReference type="GO" id="GO:0004519">
    <property type="term" value="F:endonuclease activity"/>
    <property type="evidence" value="ECO:0007669"/>
    <property type="project" value="UniProtKB-KW"/>
</dbReference>
<proteinExistence type="predicted"/>
<comment type="caution">
    <text evidence="1">The sequence shown here is derived from an EMBL/GenBank/DDBJ whole genome shotgun (WGS) entry which is preliminary data.</text>
</comment>
<protein>
    <submittedName>
        <fullName evidence="1">Endonuclease domain-containing protein</fullName>
    </submittedName>
</protein>
<keyword evidence="1" id="KW-0255">Endonuclease</keyword>
<organism evidence="1 2">
    <name type="scientific">Kineococcus halophytocola</name>
    <dbReference type="NCBI Taxonomy" id="3234027"/>
    <lineage>
        <taxon>Bacteria</taxon>
        <taxon>Bacillati</taxon>
        <taxon>Actinomycetota</taxon>
        <taxon>Actinomycetes</taxon>
        <taxon>Kineosporiales</taxon>
        <taxon>Kineosporiaceae</taxon>
        <taxon>Kineococcus</taxon>
    </lineage>
</organism>
<keyword evidence="1" id="KW-0378">Hydrolase</keyword>
<gene>
    <name evidence="1" type="ORF">AB2L27_14290</name>
</gene>
<keyword evidence="2" id="KW-1185">Reference proteome</keyword>